<protein>
    <submittedName>
        <fullName evidence="1">Putative transcription factor TIFY family</fullName>
    </submittedName>
</protein>
<dbReference type="Proteomes" id="UP000238479">
    <property type="component" value="Chromosome 6"/>
</dbReference>
<name>A0A2P6PT80_ROSCH</name>
<comment type="caution">
    <text evidence="1">The sequence shown here is derived from an EMBL/GenBank/DDBJ whole genome shotgun (WGS) entry which is preliminary data.</text>
</comment>
<dbReference type="Gramene" id="PRQ25143">
    <property type="protein sequence ID" value="PRQ25143"/>
    <property type="gene ID" value="RchiOBHm_Chr6g0280401"/>
</dbReference>
<reference evidence="1 2" key="1">
    <citation type="journal article" date="2018" name="Nat. Genet.">
        <title>The Rosa genome provides new insights in the design of modern roses.</title>
        <authorList>
            <person name="Bendahmane M."/>
        </authorList>
    </citation>
    <scope>NUCLEOTIDE SEQUENCE [LARGE SCALE GENOMIC DNA]</scope>
    <source>
        <strain evidence="2">cv. Old Blush</strain>
    </source>
</reference>
<gene>
    <name evidence="1" type="ORF">RchiOBHm_Chr6g0280401</name>
</gene>
<dbReference type="EMBL" id="PDCK01000044">
    <property type="protein sequence ID" value="PRQ25143.1"/>
    <property type="molecule type" value="Genomic_DNA"/>
</dbReference>
<keyword evidence="2" id="KW-1185">Reference proteome</keyword>
<evidence type="ECO:0000313" key="1">
    <source>
        <dbReference type="EMBL" id="PRQ25143.1"/>
    </source>
</evidence>
<organism evidence="1 2">
    <name type="scientific">Rosa chinensis</name>
    <name type="common">China rose</name>
    <dbReference type="NCBI Taxonomy" id="74649"/>
    <lineage>
        <taxon>Eukaryota</taxon>
        <taxon>Viridiplantae</taxon>
        <taxon>Streptophyta</taxon>
        <taxon>Embryophyta</taxon>
        <taxon>Tracheophyta</taxon>
        <taxon>Spermatophyta</taxon>
        <taxon>Magnoliopsida</taxon>
        <taxon>eudicotyledons</taxon>
        <taxon>Gunneridae</taxon>
        <taxon>Pentapetalae</taxon>
        <taxon>rosids</taxon>
        <taxon>fabids</taxon>
        <taxon>Rosales</taxon>
        <taxon>Rosaceae</taxon>
        <taxon>Rosoideae</taxon>
        <taxon>Rosoideae incertae sedis</taxon>
        <taxon>Rosa</taxon>
    </lineage>
</organism>
<accession>A0A2P6PT80</accession>
<dbReference type="AlphaFoldDB" id="A0A2P6PT80"/>
<sequence length="52" mass="5481">MRARNKSQLMLQLILPSSTGSASVFDAVTAEKVRELLIVAAAVAAEVIGNCH</sequence>
<proteinExistence type="predicted"/>
<evidence type="ECO:0000313" key="2">
    <source>
        <dbReference type="Proteomes" id="UP000238479"/>
    </source>
</evidence>